<dbReference type="Proteomes" id="UP000007963">
    <property type="component" value="Unassembled WGS sequence"/>
</dbReference>
<organism evidence="1 2">
    <name type="scientific">Aspergillus terreus (strain NIH 2624 / FGSC A1156)</name>
    <dbReference type="NCBI Taxonomy" id="341663"/>
    <lineage>
        <taxon>Eukaryota</taxon>
        <taxon>Fungi</taxon>
        <taxon>Dikarya</taxon>
        <taxon>Ascomycota</taxon>
        <taxon>Pezizomycotina</taxon>
        <taxon>Eurotiomycetes</taxon>
        <taxon>Eurotiomycetidae</taxon>
        <taxon>Eurotiales</taxon>
        <taxon>Aspergillaceae</taxon>
        <taxon>Aspergillus</taxon>
        <taxon>Aspergillus subgen. Circumdati</taxon>
    </lineage>
</organism>
<dbReference type="OrthoDB" id="3796275at2759"/>
<dbReference type="GeneID" id="4318201"/>
<name>Q0CQW2_ASPTN</name>
<dbReference type="RefSeq" id="XP_001213100.1">
    <property type="nucleotide sequence ID" value="XM_001213100.1"/>
</dbReference>
<evidence type="ECO:0000313" key="1">
    <source>
        <dbReference type="EMBL" id="EAU35724.1"/>
    </source>
</evidence>
<dbReference type="EMBL" id="CH476598">
    <property type="protein sequence ID" value="EAU35724.1"/>
    <property type="molecule type" value="Genomic_DNA"/>
</dbReference>
<evidence type="ECO:0000313" key="2">
    <source>
        <dbReference type="Proteomes" id="UP000007963"/>
    </source>
</evidence>
<protein>
    <submittedName>
        <fullName evidence="1">Uncharacterized protein</fullName>
    </submittedName>
</protein>
<dbReference type="OMA" id="AWCLESA"/>
<sequence>MAPSLLGATVTVRQIHPSHSRVSAHHGQGGPISGDAETLAAAHQSGHVLGLSLPGEGVVIGDSRATTTAYDKVPDVAGARRSNGRLLFVGELKTPPVEAHSLGNIPTERKPREILGQIAEYMQETGRQYGFMSTYETIFLQQVSGPGNTRTVSAAWCLESALSK</sequence>
<dbReference type="HOGENOM" id="CLU_1618661_0_0_1"/>
<accession>Q0CQW2</accession>
<reference evidence="2" key="1">
    <citation type="submission" date="2005-09" db="EMBL/GenBank/DDBJ databases">
        <title>Annotation of the Aspergillus terreus NIH2624 genome.</title>
        <authorList>
            <person name="Birren B.W."/>
            <person name="Lander E.S."/>
            <person name="Galagan J.E."/>
            <person name="Nusbaum C."/>
            <person name="Devon K."/>
            <person name="Henn M."/>
            <person name="Ma L.-J."/>
            <person name="Jaffe D.B."/>
            <person name="Butler J."/>
            <person name="Alvarez P."/>
            <person name="Gnerre S."/>
            <person name="Grabherr M."/>
            <person name="Kleber M."/>
            <person name="Mauceli E.W."/>
            <person name="Brockman W."/>
            <person name="Rounsley S."/>
            <person name="Young S.K."/>
            <person name="LaButti K."/>
            <person name="Pushparaj V."/>
            <person name="DeCaprio D."/>
            <person name="Crawford M."/>
            <person name="Koehrsen M."/>
            <person name="Engels R."/>
            <person name="Montgomery P."/>
            <person name="Pearson M."/>
            <person name="Howarth C."/>
            <person name="Larson L."/>
            <person name="Luoma S."/>
            <person name="White J."/>
            <person name="Alvarado L."/>
            <person name="Kodira C.D."/>
            <person name="Zeng Q."/>
            <person name="Oleary S."/>
            <person name="Yandava C."/>
            <person name="Denning D.W."/>
            <person name="Nierman W.C."/>
            <person name="Milne T."/>
            <person name="Madden K."/>
        </authorList>
    </citation>
    <scope>NUCLEOTIDE SEQUENCE [LARGE SCALE GENOMIC DNA]</scope>
    <source>
        <strain evidence="2">NIH 2624 / FGSC A1156</strain>
    </source>
</reference>
<dbReference type="AlphaFoldDB" id="Q0CQW2"/>
<gene>
    <name evidence="1" type="ORF">ATEG_03922</name>
</gene>
<proteinExistence type="predicted"/>
<dbReference type="VEuPathDB" id="FungiDB:ATEG_03922"/>